<name>A0A124HVQ3_9ACTN</name>
<organism evidence="4 5">
    <name type="scientific">Streptomyces canus</name>
    <dbReference type="NCBI Taxonomy" id="58343"/>
    <lineage>
        <taxon>Bacteria</taxon>
        <taxon>Bacillati</taxon>
        <taxon>Actinomycetota</taxon>
        <taxon>Actinomycetes</taxon>
        <taxon>Kitasatosporales</taxon>
        <taxon>Streptomycetaceae</taxon>
        <taxon>Streptomyces</taxon>
        <taxon>Streptomyces aurantiacus group</taxon>
    </lineage>
</organism>
<feature type="domain" description="Ribulose bisphosphate carboxylase large subunit C-terminal" evidence="2">
    <location>
        <begin position="134"/>
        <end position="402"/>
    </location>
</feature>
<dbReference type="InterPro" id="IPR036376">
    <property type="entry name" value="RuBisCO_lsu_C_sf"/>
</dbReference>
<dbReference type="GO" id="GO:0000287">
    <property type="term" value="F:magnesium ion binding"/>
    <property type="evidence" value="ECO:0007669"/>
    <property type="project" value="InterPro"/>
</dbReference>
<dbReference type="EMBL" id="LMWU01000052">
    <property type="protein sequence ID" value="KUN59176.1"/>
    <property type="molecule type" value="Genomic_DNA"/>
</dbReference>
<evidence type="ECO:0000313" key="4">
    <source>
        <dbReference type="EMBL" id="KUN59176.1"/>
    </source>
</evidence>
<feature type="domain" description="Ribulose bisphosphate carboxylase large subunit ferrodoxin-like N-terminal" evidence="3">
    <location>
        <begin position="7"/>
        <end position="124"/>
    </location>
</feature>
<dbReference type="STRING" id="58343.AQJ46_40610"/>
<gene>
    <name evidence="4" type="ORF">AQJ46_40610</name>
</gene>
<evidence type="ECO:0000259" key="3">
    <source>
        <dbReference type="Pfam" id="PF02788"/>
    </source>
</evidence>
<dbReference type="GO" id="GO:0015977">
    <property type="term" value="P:carbon fixation"/>
    <property type="evidence" value="ECO:0007669"/>
    <property type="project" value="InterPro"/>
</dbReference>
<dbReference type="SUPFAM" id="SSF51649">
    <property type="entry name" value="RuBisCo, C-terminal domain"/>
    <property type="match status" value="1"/>
</dbReference>
<dbReference type="Gene3D" id="3.20.20.110">
    <property type="entry name" value="Ribulose bisphosphate carboxylase, large subunit, C-terminal domain"/>
    <property type="match status" value="1"/>
</dbReference>
<dbReference type="InterPro" id="IPR017443">
    <property type="entry name" value="RuBisCO_lsu_fd_N"/>
</dbReference>
<dbReference type="Proteomes" id="UP000053669">
    <property type="component" value="Unassembled WGS sequence"/>
</dbReference>
<reference evidence="4 5" key="1">
    <citation type="submission" date="2015-10" db="EMBL/GenBank/DDBJ databases">
        <title>Draft genome sequence of Streptomyces canus DSM 40017, type strain for the species Streptomyces canus.</title>
        <authorList>
            <person name="Ruckert C."/>
            <person name="Winkler A."/>
            <person name="Kalinowski J."/>
            <person name="Kampfer P."/>
            <person name="Glaeser S."/>
        </authorList>
    </citation>
    <scope>NUCLEOTIDE SEQUENCE [LARGE SCALE GENOMIC DNA]</scope>
    <source>
        <strain evidence="4 5">DSM 40017</strain>
    </source>
</reference>
<dbReference type="SFLD" id="SFLDG00301">
    <property type="entry name" value="RuBisCO-like_proteins"/>
    <property type="match status" value="1"/>
</dbReference>
<dbReference type="AlphaFoldDB" id="A0A124HVQ3"/>
<evidence type="ECO:0000313" key="5">
    <source>
        <dbReference type="Proteomes" id="UP000053669"/>
    </source>
</evidence>
<dbReference type="InterPro" id="IPR036422">
    <property type="entry name" value="RuBisCO_lsu_N_sf"/>
</dbReference>
<dbReference type="GO" id="GO:0016984">
    <property type="term" value="F:ribulose-bisphosphate carboxylase activity"/>
    <property type="evidence" value="ECO:0007669"/>
    <property type="project" value="InterPro"/>
</dbReference>
<sequence>MRDQRVVRCTYYLESESDPEQAAAAMAGEQSSGTFVAVPGESPRIRERHAAQVVSVRDLGTRSPSLPSRSRPEAVRAAVVVVEFPMENIGTDLATLQTTIAGNLFELGELFACRLQDIELPEEFVAAHPGPAFGIPGTRRLMGGAEGVMIGTIIKPNVGLDESEFRLVVRELARAPVDLIKDDELMTDPSYLPLERRVAVATEEIREAEQITGHPVMYAFNITGDLAGLRRRHDLVVGAGGRCVMLNVPVMGLPALAWLREFSEVPVHGHRAGLAASMRSPALGMSYRVWQRLARLAGADHLHVSGLGSKFYERDEEVAAHVRSLLEPLGKTLSPVPTLSSGQNVTTPAPTFTAVGSTDLLMLAGGGVAAHPDGPAAGVRSLRAAWAAAVDGVPLEVAAHAAAEAGDPALLHAGRTFGGVA</sequence>
<proteinExistence type="inferred from homology"/>
<dbReference type="Pfam" id="PF02788">
    <property type="entry name" value="RuBisCO_large_N"/>
    <property type="match status" value="1"/>
</dbReference>
<comment type="caution">
    <text evidence="4">The sequence shown here is derived from an EMBL/GenBank/DDBJ whole genome shotgun (WGS) entry which is preliminary data.</text>
</comment>
<dbReference type="Gene3D" id="3.30.70.150">
    <property type="entry name" value="RuBisCO large subunit, N-terminal domain"/>
    <property type="match status" value="1"/>
</dbReference>
<protein>
    <submittedName>
        <fullName evidence="4">Ribulose 1,5-bisphosphate carboxylase</fullName>
    </submittedName>
</protein>
<dbReference type="InterPro" id="IPR033966">
    <property type="entry name" value="RuBisCO"/>
</dbReference>
<evidence type="ECO:0000256" key="1">
    <source>
        <dbReference type="RuleBase" id="RU003834"/>
    </source>
</evidence>
<dbReference type="Pfam" id="PF00016">
    <property type="entry name" value="RuBisCO_large"/>
    <property type="match status" value="1"/>
</dbReference>
<dbReference type="RefSeq" id="WP_059210366.1">
    <property type="nucleotide sequence ID" value="NZ_KQ948673.1"/>
</dbReference>
<dbReference type="InterPro" id="IPR000685">
    <property type="entry name" value="RuBisCO_lsu_C"/>
</dbReference>
<evidence type="ECO:0000259" key="2">
    <source>
        <dbReference type="Pfam" id="PF00016"/>
    </source>
</evidence>
<dbReference type="SUPFAM" id="SSF54966">
    <property type="entry name" value="RuBisCO, large subunit, small (N-terminal) domain"/>
    <property type="match status" value="1"/>
</dbReference>
<accession>A0A124HVQ3</accession>
<comment type="similarity">
    <text evidence="1">Belongs to the RuBisCO large chain family.</text>
</comment>
<dbReference type="PANTHER" id="PTHR42704:SF17">
    <property type="entry name" value="RIBULOSE BISPHOSPHATE CARBOXYLASE LARGE CHAIN"/>
    <property type="match status" value="1"/>
</dbReference>
<dbReference type="SFLD" id="SFLDS00014">
    <property type="entry name" value="RuBisCO"/>
    <property type="match status" value="1"/>
</dbReference>
<dbReference type="PANTHER" id="PTHR42704">
    <property type="entry name" value="RIBULOSE BISPHOSPHATE CARBOXYLASE"/>
    <property type="match status" value="1"/>
</dbReference>